<reference evidence="3 4" key="1">
    <citation type="journal article" date="2014" name="BMC Genomics">
        <title>Comparative genome sequencing reveals chemotype-specific gene clusters in the toxigenic black mold Stachybotrys.</title>
        <authorList>
            <person name="Semeiks J."/>
            <person name="Borek D."/>
            <person name="Otwinowski Z."/>
            <person name="Grishin N.V."/>
        </authorList>
    </citation>
    <scope>NUCLEOTIDE SEQUENCE [LARGE SCALE GENOMIC DNA]</scope>
    <source>
        <strain evidence="3 4">IBT 40285</strain>
    </source>
</reference>
<evidence type="ECO:0000313" key="3">
    <source>
        <dbReference type="EMBL" id="KFA67573.1"/>
    </source>
</evidence>
<feature type="region of interest" description="Disordered" evidence="1">
    <location>
        <begin position="86"/>
        <end position="121"/>
    </location>
</feature>
<organism evidence="3 4">
    <name type="scientific">Stachybotrys chlorohalonatus (strain IBT 40285)</name>
    <dbReference type="NCBI Taxonomy" id="1283841"/>
    <lineage>
        <taxon>Eukaryota</taxon>
        <taxon>Fungi</taxon>
        <taxon>Dikarya</taxon>
        <taxon>Ascomycota</taxon>
        <taxon>Pezizomycotina</taxon>
        <taxon>Sordariomycetes</taxon>
        <taxon>Hypocreomycetidae</taxon>
        <taxon>Hypocreales</taxon>
        <taxon>Stachybotryaceae</taxon>
        <taxon>Stachybotrys</taxon>
    </lineage>
</organism>
<dbReference type="InParanoid" id="A0A084QUD8"/>
<evidence type="ECO:0000256" key="1">
    <source>
        <dbReference type="SAM" id="MobiDB-lite"/>
    </source>
</evidence>
<keyword evidence="2" id="KW-0732">Signal</keyword>
<dbReference type="AlphaFoldDB" id="A0A084QUD8"/>
<feature type="signal peptide" evidence="2">
    <location>
        <begin position="1"/>
        <end position="16"/>
    </location>
</feature>
<name>A0A084QUD8_STAC4</name>
<dbReference type="Proteomes" id="UP000028524">
    <property type="component" value="Unassembled WGS sequence"/>
</dbReference>
<feature type="chain" id="PRO_5001779666" evidence="2">
    <location>
        <begin position="17"/>
        <end position="147"/>
    </location>
</feature>
<proteinExistence type="predicted"/>
<gene>
    <name evidence="3" type="ORF">S40285_10191</name>
</gene>
<evidence type="ECO:0000313" key="4">
    <source>
        <dbReference type="Proteomes" id="UP000028524"/>
    </source>
</evidence>
<protein>
    <submittedName>
        <fullName evidence="3">Uncharacterized protein</fullName>
    </submittedName>
</protein>
<evidence type="ECO:0000256" key="2">
    <source>
        <dbReference type="SAM" id="SignalP"/>
    </source>
</evidence>
<sequence>MRLTALLATLLSIAAADHPSSTGHAIALLTRDDGYCGQDLFQTATYCRGADSVCCAGSLQAVCMPADSTCCSTGFFFPPGRACPPDGLAPQQDDSPHGTACTPTAPPELTGEGRGGEEGGAAAGTGDVLGVAVVRALLVGGVLAVGL</sequence>
<dbReference type="EMBL" id="KL660186">
    <property type="protein sequence ID" value="KFA67573.1"/>
    <property type="molecule type" value="Genomic_DNA"/>
</dbReference>
<accession>A0A084QUD8</accession>
<dbReference type="OrthoDB" id="10365146at2759"/>
<keyword evidence="4" id="KW-1185">Reference proteome</keyword>
<dbReference type="HOGENOM" id="CLU_1826567_0_0_1"/>